<reference evidence="2 3" key="1">
    <citation type="submission" date="2020-08" db="EMBL/GenBank/DDBJ databases">
        <title>Genome public.</title>
        <authorList>
            <person name="Liu C."/>
            <person name="Sun Q."/>
        </authorList>
    </citation>
    <scope>NUCLEOTIDE SEQUENCE [LARGE SCALE GENOMIC DNA]</scope>
    <source>
        <strain evidence="2 3">NSJ-7</strain>
    </source>
</reference>
<dbReference type="PROSITE" id="PS51257">
    <property type="entry name" value="PROKAR_LIPOPROTEIN"/>
    <property type="match status" value="1"/>
</dbReference>
<dbReference type="RefSeq" id="WP_024726640.1">
    <property type="nucleotide sequence ID" value="NZ_JACOOS010000002.1"/>
</dbReference>
<evidence type="ECO:0000313" key="3">
    <source>
        <dbReference type="Proteomes" id="UP000635828"/>
    </source>
</evidence>
<dbReference type="Pfam" id="PF20316">
    <property type="entry name" value="DUF6612"/>
    <property type="match status" value="1"/>
</dbReference>
<dbReference type="Gene3D" id="2.50.20.20">
    <property type="match status" value="1"/>
</dbReference>
<comment type="caution">
    <text evidence="2">The sequence shown here is derived from an EMBL/GenBank/DDBJ whole genome shotgun (WGS) entry which is preliminary data.</text>
</comment>
<accession>A0ABR7FQ19</accession>
<dbReference type="Proteomes" id="UP000635828">
    <property type="component" value="Unassembled WGS sequence"/>
</dbReference>
<keyword evidence="1" id="KW-0732">Signal</keyword>
<keyword evidence="3" id="KW-1185">Reference proteome</keyword>
<feature type="chain" id="PRO_5047091396" description="Lipoprotein" evidence="1">
    <location>
        <begin position="22"/>
        <end position="273"/>
    </location>
</feature>
<protein>
    <recommendedName>
        <fullName evidence="4">Lipoprotein</fullName>
    </recommendedName>
</protein>
<name>A0ABR7FQ19_9FIRM</name>
<evidence type="ECO:0000256" key="1">
    <source>
        <dbReference type="SAM" id="SignalP"/>
    </source>
</evidence>
<evidence type="ECO:0000313" key="2">
    <source>
        <dbReference type="EMBL" id="MBC5676531.1"/>
    </source>
</evidence>
<dbReference type="InterPro" id="IPR046720">
    <property type="entry name" value="DUF6612"/>
</dbReference>
<gene>
    <name evidence="2" type="ORF">H8S22_02550</name>
</gene>
<feature type="signal peptide" evidence="1">
    <location>
        <begin position="1"/>
        <end position="21"/>
    </location>
</feature>
<proteinExistence type="predicted"/>
<organism evidence="2 3">
    <name type="scientific">Anaerostipes hominis</name>
    <name type="common">ex Liu et al. 2021</name>
    <dbReference type="NCBI Taxonomy" id="2763018"/>
    <lineage>
        <taxon>Bacteria</taxon>
        <taxon>Bacillati</taxon>
        <taxon>Bacillota</taxon>
        <taxon>Clostridia</taxon>
        <taxon>Lachnospirales</taxon>
        <taxon>Lachnospiraceae</taxon>
        <taxon>Anaerostipes</taxon>
    </lineage>
</organism>
<evidence type="ECO:0008006" key="4">
    <source>
        <dbReference type="Google" id="ProtNLM"/>
    </source>
</evidence>
<sequence>MKRLKRVLALTLAAVMLFTLGGCKKKTPEEVLEAATKKMSKVKSADISGNIKMKMSSTSSTSSSLEMNMGLKMKATDMTSEDMKMDMDLTMGIAGQDMVIKAYYADGYYYMNYSGQKQKQKMDFTAMQKQMESSTGQFDMSVDNYKDLKMEKKDDNYIISFKFKEKALNDYINKMMGQMNSTGAAGSSTNYADQVKFDSMSGTMTVNKDSEITAQKINMVVSSKEDTKLKIKMIVDVKYNSIGKDVKVTLPDDLDTYKEAPATTAAPSTTTAQ</sequence>
<dbReference type="EMBL" id="JACOOS010000002">
    <property type="protein sequence ID" value="MBC5676531.1"/>
    <property type="molecule type" value="Genomic_DNA"/>
</dbReference>